<gene>
    <name evidence="4" type="ORF">CLV71_102579</name>
</gene>
<dbReference type="CDD" id="cd06558">
    <property type="entry name" value="crotonase-like"/>
    <property type="match status" value="1"/>
</dbReference>
<dbReference type="EMBL" id="SOCP01000002">
    <property type="protein sequence ID" value="TDV56512.1"/>
    <property type="molecule type" value="Genomic_DNA"/>
</dbReference>
<comment type="similarity">
    <text evidence="1 2">Belongs to the enoyl-CoA hydratase/isomerase family.</text>
</comment>
<evidence type="ECO:0000313" key="4">
    <source>
        <dbReference type="EMBL" id="TDV56512.1"/>
    </source>
</evidence>
<keyword evidence="5" id="KW-1185">Reference proteome</keyword>
<sequence length="252" mass="26176">MTVHTELNGTTFVITIDRPDLRNAIDLATAEAIAEALDDLDARDDAVAGVITGAGGTFCAGMDLKAFLAGERPSVPGRGFAGIVRRPPAKPIVAAVEGYALGGGFEIALACDLVVAAEDAVFGLPEVTRGLVPAGGGLLRLPAKVPANLAMEWILTGARIPAATAHEVHLVNRLTAPGSALAGALELAAAIGRNGPLATRACKQVIAESRDWPEAEFFDRQAPLAEAVRSSEDAREGARAFVERRSPQWAGR</sequence>
<protein>
    <submittedName>
        <fullName evidence="4">Short chain enoyl-CoA hydratase</fullName>
    </submittedName>
</protein>
<evidence type="ECO:0000256" key="3">
    <source>
        <dbReference type="SAM" id="MobiDB-lite"/>
    </source>
</evidence>
<dbReference type="PROSITE" id="PS00166">
    <property type="entry name" value="ENOYL_COA_HYDRATASE"/>
    <property type="match status" value="1"/>
</dbReference>
<accession>A0A4R7W246</accession>
<dbReference type="GO" id="GO:0003824">
    <property type="term" value="F:catalytic activity"/>
    <property type="evidence" value="ECO:0007669"/>
    <property type="project" value="InterPro"/>
</dbReference>
<dbReference type="Proteomes" id="UP000294927">
    <property type="component" value="Unassembled WGS sequence"/>
</dbReference>
<dbReference type="InterPro" id="IPR018376">
    <property type="entry name" value="Enoyl-CoA_hyd/isom_CS"/>
</dbReference>
<dbReference type="Gene3D" id="1.10.12.10">
    <property type="entry name" value="Lyase 2-enoyl-coa Hydratase, Chain A, domain 2"/>
    <property type="match status" value="1"/>
</dbReference>
<name>A0A4R7W246_9PSEU</name>
<dbReference type="RefSeq" id="WP_133901743.1">
    <property type="nucleotide sequence ID" value="NZ_SOCP01000002.1"/>
</dbReference>
<dbReference type="OrthoDB" id="4284283at2"/>
<evidence type="ECO:0000313" key="5">
    <source>
        <dbReference type="Proteomes" id="UP000294927"/>
    </source>
</evidence>
<reference evidence="4 5" key="1">
    <citation type="submission" date="2019-03" db="EMBL/GenBank/DDBJ databases">
        <title>Genomic Encyclopedia of Archaeal and Bacterial Type Strains, Phase II (KMG-II): from individual species to whole genera.</title>
        <authorList>
            <person name="Goeker M."/>
        </authorList>
    </citation>
    <scope>NUCLEOTIDE SEQUENCE [LARGE SCALE GENOMIC DNA]</scope>
    <source>
        <strain evidence="4 5">DSM 45499</strain>
    </source>
</reference>
<evidence type="ECO:0000256" key="2">
    <source>
        <dbReference type="RuleBase" id="RU003707"/>
    </source>
</evidence>
<dbReference type="PANTHER" id="PTHR43802:SF1">
    <property type="entry name" value="IP11341P-RELATED"/>
    <property type="match status" value="1"/>
</dbReference>
<comment type="caution">
    <text evidence="4">The sequence shown here is derived from an EMBL/GenBank/DDBJ whole genome shotgun (WGS) entry which is preliminary data.</text>
</comment>
<feature type="compositionally biased region" description="Basic and acidic residues" evidence="3">
    <location>
        <begin position="229"/>
        <end position="246"/>
    </location>
</feature>
<evidence type="ECO:0000256" key="1">
    <source>
        <dbReference type="ARBA" id="ARBA00005254"/>
    </source>
</evidence>
<dbReference type="InterPro" id="IPR029045">
    <property type="entry name" value="ClpP/crotonase-like_dom_sf"/>
</dbReference>
<dbReference type="SUPFAM" id="SSF52096">
    <property type="entry name" value="ClpP/crotonase"/>
    <property type="match status" value="1"/>
</dbReference>
<dbReference type="Pfam" id="PF00378">
    <property type="entry name" value="ECH_1"/>
    <property type="match status" value="1"/>
</dbReference>
<dbReference type="PANTHER" id="PTHR43802">
    <property type="entry name" value="ENOYL-COA HYDRATASE"/>
    <property type="match status" value="1"/>
</dbReference>
<dbReference type="Gene3D" id="3.90.226.10">
    <property type="entry name" value="2-enoyl-CoA Hydratase, Chain A, domain 1"/>
    <property type="match status" value="1"/>
</dbReference>
<dbReference type="InterPro" id="IPR001753">
    <property type="entry name" value="Enoyl-CoA_hydra/iso"/>
</dbReference>
<dbReference type="NCBIfam" id="NF006100">
    <property type="entry name" value="PRK08252.1"/>
    <property type="match status" value="1"/>
</dbReference>
<dbReference type="InterPro" id="IPR014748">
    <property type="entry name" value="Enoyl-CoA_hydra_C"/>
</dbReference>
<feature type="region of interest" description="Disordered" evidence="3">
    <location>
        <begin position="228"/>
        <end position="252"/>
    </location>
</feature>
<organism evidence="4 5">
    <name type="scientific">Actinophytocola oryzae</name>
    <dbReference type="NCBI Taxonomy" id="502181"/>
    <lineage>
        <taxon>Bacteria</taxon>
        <taxon>Bacillati</taxon>
        <taxon>Actinomycetota</taxon>
        <taxon>Actinomycetes</taxon>
        <taxon>Pseudonocardiales</taxon>
        <taxon>Pseudonocardiaceae</taxon>
    </lineage>
</organism>
<dbReference type="AlphaFoldDB" id="A0A4R7W246"/>
<proteinExistence type="inferred from homology"/>